<keyword evidence="4" id="KW-1185">Reference proteome</keyword>
<comment type="caution">
    <text evidence="3">The sequence shown here is derived from an EMBL/GenBank/DDBJ whole genome shotgun (WGS) entry which is preliminary data.</text>
</comment>
<feature type="compositionally biased region" description="Basic residues" evidence="2">
    <location>
        <begin position="147"/>
        <end position="156"/>
    </location>
</feature>
<evidence type="ECO:0000313" key="3">
    <source>
        <dbReference type="EMBL" id="KAK2119110.1"/>
    </source>
</evidence>
<proteinExistence type="inferred from homology"/>
<feature type="region of interest" description="Disordered" evidence="2">
    <location>
        <begin position="100"/>
        <end position="183"/>
    </location>
</feature>
<sequence>MEYALDAQSLMSISLRKIHSSGTQRGSSKPHKNLLVSYVLHNARQLYLSERYTELYRRQQQQRPHRQRRICGARHAGQRGRLQPVPTWRRCASTSCISSRAAAAPAPASGARGRRGSTLRAARVRRNPATTRHTPTRAALGAPGSRCRPHSLRSARRTLVPRPPAPRPRGQPSGRQGLSASLPAPPPLLPWLLPGRIPGTLRLRRALQQPDHRVGPGHSCGDHISCILTGKGHRWTWHARQHQDLTGLNPLLLMQELSSQNNIVTPEESVFPVSTSVGEALSCQ</sequence>
<feature type="compositionally biased region" description="Low complexity" evidence="2">
    <location>
        <begin position="100"/>
        <end position="111"/>
    </location>
</feature>
<feature type="compositionally biased region" description="Low complexity" evidence="2">
    <location>
        <begin position="127"/>
        <end position="139"/>
    </location>
</feature>
<organism evidence="3 4">
    <name type="scientific">Saguinus oedipus</name>
    <name type="common">Cotton-top tamarin</name>
    <name type="synonym">Oedipomidas oedipus</name>
    <dbReference type="NCBI Taxonomy" id="9490"/>
    <lineage>
        <taxon>Eukaryota</taxon>
        <taxon>Metazoa</taxon>
        <taxon>Chordata</taxon>
        <taxon>Craniata</taxon>
        <taxon>Vertebrata</taxon>
        <taxon>Euteleostomi</taxon>
        <taxon>Mammalia</taxon>
        <taxon>Eutheria</taxon>
        <taxon>Euarchontoglires</taxon>
        <taxon>Primates</taxon>
        <taxon>Haplorrhini</taxon>
        <taxon>Platyrrhini</taxon>
        <taxon>Cebidae</taxon>
        <taxon>Callitrichinae</taxon>
        <taxon>Saguinus</taxon>
    </lineage>
</organism>
<dbReference type="Proteomes" id="UP001266305">
    <property type="component" value="Unassembled WGS sequence"/>
</dbReference>
<feature type="region of interest" description="Disordered" evidence="2">
    <location>
        <begin position="58"/>
        <end position="83"/>
    </location>
</feature>
<reference evidence="3 4" key="1">
    <citation type="submission" date="2023-05" db="EMBL/GenBank/DDBJ databases">
        <title>B98-5 Cell Line De Novo Hybrid Assembly: An Optical Mapping Approach.</title>
        <authorList>
            <person name="Kananen K."/>
            <person name="Auerbach J.A."/>
            <person name="Kautto E."/>
            <person name="Blachly J.S."/>
        </authorList>
    </citation>
    <scope>NUCLEOTIDE SEQUENCE [LARGE SCALE GENOMIC DNA]</scope>
    <source>
        <strain evidence="3">B95-8</strain>
        <tissue evidence="3">Cell line</tissue>
    </source>
</reference>
<protein>
    <submittedName>
        <fullName evidence="3">Uncharacterized protein</fullName>
    </submittedName>
</protein>
<accession>A0ABQ9WCB5</accession>
<gene>
    <name evidence="3" type="ORF">P7K49_000496</name>
</gene>
<evidence type="ECO:0000256" key="2">
    <source>
        <dbReference type="SAM" id="MobiDB-lite"/>
    </source>
</evidence>
<dbReference type="EMBL" id="JASSZA010000001">
    <property type="protein sequence ID" value="KAK2119110.1"/>
    <property type="molecule type" value="Genomic_DNA"/>
</dbReference>
<name>A0ABQ9WCB5_SAGOE</name>
<feature type="compositionally biased region" description="Basic residues" evidence="2">
    <location>
        <begin position="63"/>
        <end position="78"/>
    </location>
</feature>
<feature type="compositionally biased region" description="Low complexity" evidence="2">
    <location>
        <begin position="170"/>
        <end position="182"/>
    </location>
</feature>
<evidence type="ECO:0000313" key="4">
    <source>
        <dbReference type="Proteomes" id="UP001266305"/>
    </source>
</evidence>
<dbReference type="InterPro" id="IPR008653">
    <property type="entry name" value="IER"/>
</dbReference>
<evidence type="ECO:0000256" key="1">
    <source>
        <dbReference type="ARBA" id="ARBA00006186"/>
    </source>
</evidence>
<feature type="compositionally biased region" description="Basic residues" evidence="2">
    <location>
        <begin position="112"/>
        <end position="126"/>
    </location>
</feature>
<dbReference type="Pfam" id="PF05760">
    <property type="entry name" value="IER"/>
    <property type="match status" value="1"/>
</dbReference>
<dbReference type="PANTHER" id="PTHR15895">
    <property type="entry name" value="IMMEDIATE EARLY RESPONSE GENE"/>
    <property type="match status" value="1"/>
</dbReference>
<comment type="similarity">
    <text evidence="1">Belongs to the IER family.</text>
</comment>